<keyword evidence="3" id="KW-1185">Reference proteome</keyword>
<protein>
    <submittedName>
        <fullName evidence="2">Uncharacterized protein</fullName>
    </submittedName>
</protein>
<dbReference type="EMBL" id="MU128920">
    <property type="protein sequence ID" value="KAF9519114.1"/>
    <property type="molecule type" value="Genomic_DNA"/>
</dbReference>
<gene>
    <name evidence="2" type="ORF">BS47DRAFT_1358499</name>
</gene>
<feature type="region of interest" description="Disordered" evidence="1">
    <location>
        <begin position="79"/>
        <end position="114"/>
    </location>
</feature>
<comment type="caution">
    <text evidence="2">The sequence shown here is derived from an EMBL/GenBank/DDBJ whole genome shotgun (WGS) entry which is preliminary data.</text>
</comment>
<evidence type="ECO:0000313" key="2">
    <source>
        <dbReference type="EMBL" id="KAF9519114.1"/>
    </source>
</evidence>
<accession>A0A9P6E196</accession>
<proteinExistence type="predicted"/>
<sequence length="316" mass="35496">MTHRKIPVAHKELLVVMNETLSTKEIATVMEQKLSSVGSCKSGVPFMSPMGYKEEDFMMTDPLGYQNCSDAIGGNCGGNPKKSGVGSSRHPTRCLEASDPYSRSAPGLTHRVSPDDEIPHIRQLQHQIFLVYRPRNALQSLSVHVNVSTNYEAYGHICAIGHLSREIRKGLQQKLVSNSHLRPETRVNEREKYGFINRVGGLHRGRSHWVLRQIQWVTTWAGRNIDRKRAGWDSWCGDQWYGGIMHLKCYIWGVGSQGWWLMAFVISVRLFQKGGKAGYAFFRGQQGAGEVLSTFSQKVQSIQSSKNQLKPAKPLG</sequence>
<evidence type="ECO:0000256" key="1">
    <source>
        <dbReference type="SAM" id="MobiDB-lite"/>
    </source>
</evidence>
<reference evidence="2" key="1">
    <citation type="journal article" date="2020" name="Nat. Commun.">
        <title>Large-scale genome sequencing of mycorrhizal fungi provides insights into the early evolution of symbiotic traits.</title>
        <authorList>
            <person name="Miyauchi S."/>
            <person name="Kiss E."/>
            <person name="Kuo A."/>
            <person name="Drula E."/>
            <person name="Kohler A."/>
            <person name="Sanchez-Garcia M."/>
            <person name="Morin E."/>
            <person name="Andreopoulos B."/>
            <person name="Barry K.W."/>
            <person name="Bonito G."/>
            <person name="Buee M."/>
            <person name="Carver A."/>
            <person name="Chen C."/>
            <person name="Cichocki N."/>
            <person name="Clum A."/>
            <person name="Culley D."/>
            <person name="Crous P.W."/>
            <person name="Fauchery L."/>
            <person name="Girlanda M."/>
            <person name="Hayes R.D."/>
            <person name="Keri Z."/>
            <person name="LaButti K."/>
            <person name="Lipzen A."/>
            <person name="Lombard V."/>
            <person name="Magnuson J."/>
            <person name="Maillard F."/>
            <person name="Murat C."/>
            <person name="Nolan M."/>
            <person name="Ohm R.A."/>
            <person name="Pangilinan J."/>
            <person name="Pereira M.F."/>
            <person name="Perotto S."/>
            <person name="Peter M."/>
            <person name="Pfister S."/>
            <person name="Riley R."/>
            <person name="Sitrit Y."/>
            <person name="Stielow J.B."/>
            <person name="Szollosi G."/>
            <person name="Zifcakova L."/>
            <person name="Stursova M."/>
            <person name="Spatafora J.W."/>
            <person name="Tedersoo L."/>
            <person name="Vaario L.M."/>
            <person name="Yamada A."/>
            <person name="Yan M."/>
            <person name="Wang P."/>
            <person name="Xu J."/>
            <person name="Bruns T."/>
            <person name="Baldrian P."/>
            <person name="Vilgalys R."/>
            <person name="Dunand C."/>
            <person name="Henrissat B."/>
            <person name="Grigoriev I.V."/>
            <person name="Hibbett D."/>
            <person name="Nagy L.G."/>
            <person name="Martin F.M."/>
        </authorList>
    </citation>
    <scope>NUCLEOTIDE SEQUENCE</scope>
    <source>
        <strain evidence="2">UP504</strain>
    </source>
</reference>
<dbReference type="Proteomes" id="UP000886523">
    <property type="component" value="Unassembled WGS sequence"/>
</dbReference>
<dbReference type="AlphaFoldDB" id="A0A9P6E196"/>
<evidence type="ECO:0000313" key="3">
    <source>
        <dbReference type="Proteomes" id="UP000886523"/>
    </source>
</evidence>
<name>A0A9P6E196_9AGAM</name>
<organism evidence="2 3">
    <name type="scientific">Hydnum rufescens UP504</name>
    <dbReference type="NCBI Taxonomy" id="1448309"/>
    <lineage>
        <taxon>Eukaryota</taxon>
        <taxon>Fungi</taxon>
        <taxon>Dikarya</taxon>
        <taxon>Basidiomycota</taxon>
        <taxon>Agaricomycotina</taxon>
        <taxon>Agaricomycetes</taxon>
        <taxon>Cantharellales</taxon>
        <taxon>Hydnaceae</taxon>
        <taxon>Hydnum</taxon>
    </lineage>
</organism>